<reference evidence="4" key="2">
    <citation type="submission" date="2021-08" db="EMBL/GenBank/DDBJ databases">
        <authorList>
            <person name="Tani A."/>
            <person name="Ola A."/>
            <person name="Ogura Y."/>
            <person name="Katsura K."/>
            <person name="Hayashi T."/>
        </authorList>
    </citation>
    <scope>NUCLEOTIDE SEQUENCE</scope>
    <source>
        <strain evidence="4">DSM 14458</strain>
    </source>
</reference>
<evidence type="ECO:0000313" key="5">
    <source>
        <dbReference type="Proteomes" id="UP001055093"/>
    </source>
</evidence>
<dbReference type="Pfam" id="PF00581">
    <property type="entry name" value="Rhodanese"/>
    <property type="match status" value="1"/>
</dbReference>
<protein>
    <recommendedName>
        <fullName evidence="3">Rhodanese domain-containing protein</fullName>
    </recommendedName>
</protein>
<keyword evidence="5" id="KW-1185">Reference proteome</keyword>
<comment type="caution">
    <text evidence="4">The sequence shown here is derived from an EMBL/GenBank/DDBJ whole genome shotgun (WGS) entry which is preliminary data.</text>
</comment>
<dbReference type="InterPro" id="IPR022376">
    <property type="entry name" value="PQQ_CXXCW"/>
</dbReference>
<feature type="region of interest" description="Disordered" evidence="1">
    <location>
        <begin position="177"/>
        <end position="197"/>
    </location>
</feature>
<dbReference type="CDD" id="cd00158">
    <property type="entry name" value="RHOD"/>
    <property type="match status" value="1"/>
</dbReference>
<dbReference type="InterPro" id="IPR036873">
    <property type="entry name" value="Rhodanese-like_dom_sf"/>
</dbReference>
<dbReference type="SUPFAM" id="SSF52821">
    <property type="entry name" value="Rhodanese/Cell cycle control phosphatase"/>
    <property type="match status" value="1"/>
</dbReference>
<evidence type="ECO:0000313" key="4">
    <source>
        <dbReference type="EMBL" id="GJE75483.1"/>
    </source>
</evidence>
<evidence type="ECO:0000256" key="1">
    <source>
        <dbReference type="SAM" id="MobiDB-lite"/>
    </source>
</evidence>
<name>A0ABQ4UT18_9HYPH</name>
<accession>A0ABQ4UT18</accession>
<proteinExistence type="predicted"/>
<dbReference type="PROSITE" id="PS50206">
    <property type="entry name" value="RHODANESE_3"/>
    <property type="match status" value="1"/>
</dbReference>
<feature type="signal peptide" evidence="2">
    <location>
        <begin position="1"/>
        <end position="24"/>
    </location>
</feature>
<dbReference type="Gene3D" id="3.40.250.10">
    <property type="entry name" value="Rhodanese-like domain"/>
    <property type="match status" value="1"/>
</dbReference>
<dbReference type="EMBL" id="BPRE01000005">
    <property type="protein sequence ID" value="GJE75483.1"/>
    <property type="molecule type" value="Genomic_DNA"/>
</dbReference>
<gene>
    <name evidence="4" type="ORF">BGCPKDLD_2067</name>
</gene>
<organism evidence="4 5">
    <name type="scientific">Methylorubrum suomiense</name>
    <dbReference type="NCBI Taxonomy" id="144191"/>
    <lineage>
        <taxon>Bacteria</taxon>
        <taxon>Pseudomonadati</taxon>
        <taxon>Pseudomonadota</taxon>
        <taxon>Alphaproteobacteria</taxon>
        <taxon>Hyphomicrobiales</taxon>
        <taxon>Methylobacteriaceae</taxon>
        <taxon>Methylorubrum</taxon>
    </lineage>
</organism>
<feature type="domain" description="Rhodanese" evidence="3">
    <location>
        <begin position="67"/>
        <end position="182"/>
    </location>
</feature>
<sequence>MRRRAGNAVLFALGLMIGATAAAAAPADSPVNVPEPEGLYTGPPHGYTPATLKGATVIDLKGLEALLPEAPVLIDVVLADRRPAGFPADRPWLPTHRSIPKAVWLPGAGEAPLPPDREAAFLARVAALTGGDKAKPIVTFCRPECWGSWNAGKRLVAAGYTRVHWYPLGVEGWQDDHETTTVKPDPPWVAANGSPER</sequence>
<feature type="chain" id="PRO_5046304277" description="Rhodanese domain-containing protein" evidence="2">
    <location>
        <begin position="25"/>
        <end position="197"/>
    </location>
</feature>
<dbReference type="RefSeq" id="WP_137830582.1">
    <property type="nucleotide sequence ID" value="NZ_BPRE01000005.1"/>
</dbReference>
<dbReference type="NCBIfam" id="TIGR03865">
    <property type="entry name" value="PQQ_CXXCW"/>
    <property type="match status" value="1"/>
</dbReference>
<evidence type="ECO:0000259" key="3">
    <source>
        <dbReference type="PROSITE" id="PS50206"/>
    </source>
</evidence>
<keyword evidence="2" id="KW-0732">Signal</keyword>
<reference evidence="4" key="1">
    <citation type="journal article" date="2021" name="Front. Microbiol.">
        <title>Comprehensive Comparative Genomics and Phenotyping of Methylobacterium Species.</title>
        <authorList>
            <person name="Alessa O."/>
            <person name="Ogura Y."/>
            <person name="Fujitani Y."/>
            <person name="Takami H."/>
            <person name="Hayashi T."/>
            <person name="Sahin N."/>
            <person name="Tani A."/>
        </authorList>
    </citation>
    <scope>NUCLEOTIDE SEQUENCE</scope>
    <source>
        <strain evidence="4">DSM 14458</strain>
    </source>
</reference>
<dbReference type="Proteomes" id="UP001055093">
    <property type="component" value="Unassembled WGS sequence"/>
</dbReference>
<evidence type="ECO:0000256" key="2">
    <source>
        <dbReference type="SAM" id="SignalP"/>
    </source>
</evidence>
<dbReference type="InterPro" id="IPR001763">
    <property type="entry name" value="Rhodanese-like_dom"/>
</dbReference>